<evidence type="ECO:0000259" key="2">
    <source>
        <dbReference type="Pfam" id="PF01182"/>
    </source>
</evidence>
<name>A0A8J7A8B4_9CYAN</name>
<dbReference type="AlphaFoldDB" id="A0A8J7A8B4"/>
<reference evidence="3" key="1">
    <citation type="submission" date="2020-10" db="EMBL/GenBank/DDBJ databases">
        <authorList>
            <person name="Castelo-Branco R."/>
            <person name="Eusebio N."/>
            <person name="Adriana R."/>
            <person name="Vieira A."/>
            <person name="Brugerolle De Fraissinette N."/>
            <person name="Rezende De Castro R."/>
            <person name="Schneider M.P."/>
            <person name="Vasconcelos V."/>
            <person name="Leao P.N."/>
        </authorList>
    </citation>
    <scope>NUCLEOTIDE SEQUENCE</scope>
    <source>
        <strain evidence="3">LEGE 07310</strain>
    </source>
</reference>
<dbReference type="CDD" id="cd01399">
    <property type="entry name" value="GlcN6P_deaminase"/>
    <property type="match status" value="1"/>
</dbReference>
<dbReference type="GO" id="GO:0006043">
    <property type="term" value="P:glucosamine catabolic process"/>
    <property type="evidence" value="ECO:0007669"/>
    <property type="project" value="TreeGrafter"/>
</dbReference>
<comment type="caution">
    <text evidence="3">The sequence shown here is derived from an EMBL/GenBank/DDBJ whole genome shotgun (WGS) entry which is preliminary data.</text>
</comment>
<dbReference type="RefSeq" id="WP_193909407.1">
    <property type="nucleotide sequence ID" value="NZ_JADEXG010000044.1"/>
</dbReference>
<dbReference type="PANTHER" id="PTHR11280">
    <property type="entry name" value="GLUCOSAMINE-6-PHOSPHATE ISOMERASE"/>
    <property type="match status" value="1"/>
</dbReference>
<dbReference type="GO" id="GO:0042802">
    <property type="term" value="F:identical protein binding"/>
    <property type="evidence" value="ECO:0007669"/>
    <property type="project" value="TreeGrafter"/>
</dbReference>
<protein>
    <submittedName>
        <fullName evidence="3">Glucosamine-6-phosphate deaminase</fullName>
    </submittedName>
</protein>
<keyword evidence="4" id="KW-1185">Reference proteome</keyword>
<evidence type="ECO:0000313" key="4">
    <source>
        <dbReference type="Proteomes" id="UP000636505"/>
    </source>
</evidence>
<dbReference type="SUPFAM" id="SSF100950">
    <property type="entry name" value="NagB/RpiA/CoA transferase-like"/>
    <property type="match status" value="1"/>
</dbReference>
<dbReference type="Pfam" id="PF01182">
    <property type="entry name" value="Glucosamine_iso"/>
    <property type="match status" value="1"/>
</dbReference>
<dbReference type="GO" id="GO:0005737">
    <property type="term" value="C:cytoplasm"/>
    <property type="evidence" value="ECO:0007669"/>
    <property type="project" value="TreeGrafter"/>
</dbReference>
<dbReference type="EMBL" id="JADEXG010000044">
    <property type="protein sequence ID" value="MBE9078977.1"/>
    <property type="molecule type" value="Genomic_DNA"/>
</dbReference>
<dbReference type="InterPro" id="IPR006148">
    <property type="entry name" value="Glc/Gal-6P_isomerase"/>
</dbReference>
<dbReference type="Proteomes" id="UP000636505">
    <property type="component" value="Unassembled WGS sequence"/>
</dbReference>
<dbReference type="InterPro" id="IPR004547">
    <property type="entry name" value="Glucosamine6P_isomerase"/>
</dbReference>
<dbReference type="GO" id="GO:0004342">
    <property type="term" value="F:glucosamine-6-phosphate deaminase activity"/>
    <property type="evidence" value="ECO:0007669"/>
    <property type="project" value="InterPro"/>
</dbReference>
<dbReference type="GO" id="GO:0019262">
    <property type="term" value="P:N-acetylneuraminate catabolic process"/>
    <property type="evidence" value="ECO:0007669"/>
    <property type="project" value="TreeGrafter"/>
</dbReference>
<dbReference type="Gene3D" id="3.40.50.1360">
    <property type="match status" value="1"/>
</dbReference>
<gene>
    <name evidence="3" type="ORF">IQ241_17025</name>
</gene>
<dbReference type="GO" id="GO:0005975">
    <property type="term" value="P:carbohydrate metabolic process"/>
    <property type="evidence" value="ECO:0007669"/>
    <property type="project" value="InterPro"/>
</dbReference>
<dbReference type="PANTHER" id="PTHR11280:SF6">
    <property type="entry name" value="GLUCOSAMINE-6-PHOSPHATE ISOMERASE NAGB"/>
    <property type="match status" value="1"/>
</dbReference>
<accession>A0A8J7A8B4</accession>
<sequence>MNSTDAELLQTHPRFQVGALTVQVYPTATALAAAAARLAAEQMAACLEKQTLATAVWATGRSQLEFLDQLTQPSALDWSRVVCFHLDEYLGLDADHAASFRRYLRQRLADRVQPQTFHYLAGDALEPIQECQRYEALLRSRPIDLCCLGVGENGHLAFNDPGVARFDEAAWVKLVRLDSRNRQQQLRTGHFTSLADVPKYAFTLTLPAICSARRILCLASGSHKAKVVQTLLQAPISARCPASVLRQQPQAILLLDAAAAAQITPPKLRPGN</sequence>
<proteinExistence type="predicted"/>
<feature type="domain" description="Glucosamine/galactosamine-6-phosphate isomerase" evidence="2">
    <location>
        <begin position="27"/>
        <end position="248"/>
    </location>
</feature>
<evidence type="ECO:0000256" key="1">
    <source>
        <dbReference type="ARBA" id="ARBA00023277"/>
    </source>
</evidence>
<dbReference type="GO" id="GO:0006046">
    <property type="term" value="P:N-acetylglucosamine catabolic process"/>
    <property type="evidence" value="ECO:0007669"/>
    <property type="project" value="TreeGrafter"/>
</dbReference>
<dbReference type="InterPro" id="IPR037171">
    <property type="entry name" value="NagB/RpiA_transferase-like"/>
</dbReference>
<organism evidence="3 4">
    <name type="scientific">Vasconcelosia minhoensis LEGE 07310</name>
    <dbReference type="NCBI Taxonomy" id="915328"/>
    <lineage>
        <taxon>Bacteria</taxon>
        <taxon>Bacillati</taxon>
        <taxon>Cyanobacteriota</taxon>
        <taxon>Cyanophyceae</taxon>
        <taxon>Nodosilineales</taxon>
        <taxon>Cymatolegaceae</taxon>
        <taxon>Vasconcelosia</taxon>
        <taxon>Vasconcelosia minhoensis</taxon>
    </lineage>
</organism>
<keyword evidence="1" id="KW-0119">Carbohydrate metabolism</keyword>
<evidence type="ECO:0000313" key="3">
    <source>
        <dbReference type="EMBL" id="MBE9078977.1"/>
    </source>
</evidence>